<protein>
    <submittedName>
        <fullName evidence="2">Uncharacterized protein</fullName>
    </submittedName>
</protein>
<keyword evidence="1" id="KW-0812">Transmembrane</keyword>
<evidence type="ECO:0000313" key="2">
    <source>
        <dbReference type="EMBL" id="WOK97891.1"/>
    </source>
</evidence>
<keyword evidence="1" id="KW-1133">Transmembrane helix</keyword>
<dbReference type="EMBL" id="CP136891">
    <property type="protein sequence ID" value="WOK97891.1"/>
    <property type="molecule type" value="Genomic_DNA"/>
</dbReference>
<accession>A0AAQ3JXA5</accession>
<dbReference type="AlphaFoldDB" id="A0AAQ3JXA5"/>
<dbReference type="Proteomes" id="UP001327560">
    <property type="component" value="Chromosome 2"/>
</dbReference>
<feature type="transmembrane region" description="Helical" evidence="1">
    <location>
        <begin position="21"/>
        <end position="45"/>
    </location>
</feature>
<name>A0AAQ3JXA5_9LILI</name>
<reference evidence="2 3" key="1">
    <citation type="submission" date="2023-10" db="EMBL/GenBank/DDBJ databases">
        <title>Chromosome-scale genome assembly provides insights into flower coloration mechanisms of Canna indica.</title>
        <authorList>
            <person name="Li C."/>
        </authorList>
    </citation>
    <scope>NUCLEOTIDE SEQUENCE [LARGE SCALE GENOMIC DNA]</scope>
    <source>
        <tissue evidence="2">Flower</tissue>
    </source>
</reference>
<evidence type="ECO:0000256" key="1">
    <source>
        <dbReference type="SAM" id="Phobius"/>
    </source>
</evidence>
<keyword evidence="3" id="KW-1185">Reference proteome</keyword>
<proteinExistence type="predicted"/>
<gene>
    <name evidence="2" type="ORF">Cni_G06599</name>
</gene>
<sequence length="99" mass="11670">MVPSRKRIRIFYKLLLNLINPCGCHIMLTLFQSSFGLFFILFMILHVTNLTKPFSKEEVWHTINSLANGKSPRIDGFTIEFYKSYWTITNQDLLNCYLC</sequence>
<keyword evidence="1" id="KW-0472">Membrane</keyword>
<evidence type="ECO:0000313" key="3">
    <source>
        <dbReference type="Proteomes" id="UP001327560"/>
    </source>
</evidence>
<organism evidence="2 3">
    <name type="scientific">Canna indica</name>
    <name type="common">Indian-shot</name>
    <dbReference type="NCBI Taxonomy" id="4628"/>
    <lineage>
        <taxon>Eukaryota</taxon>
        <taxon>Viridiplantae</taxon>
        <taxon>Streptophyta</taxon>
        <taxon>Embryophyta</taxon>
        <taxon>Tracheophyta</taxon>
        <taxon>Spermatophyta</taxon>
        <taxon>Magnoliopsida</taxon>
        <taxon>Liliopsida</taxon>
        <taxon>Zingiberales</taxon>
        <taxon>Cannaceae</taxon>
        <taxon>Canna</taxon>
    </lineage>
</organism>